<dbReference type="InParanoid" id="A0A2T3A3U4"/>
<accession>A0A2T3A3U4</accession>
<evidence type="ECO:0000313" key="3">
    <source>
        <dbReference type="Proteomes" id="UP000241462"/>
    </source>
</evidence>
<sequence length="157" mass="18075">MLFFCYVFLVRSAMLGKARGSSTSTCGIRLSHPLWATARDVVPVYTEHCPSGRRDKYILIPPRHALSSSLSSFFFFYYLESVPPFIHLETSAFGLSTLSFYSNQYLTLSTSIRLGSNAPWYYHLPYHLLLHIGPLHFYPTLDAIRLNQHWSHSPRRS</sequence>
<keyword evidence="1" id="KW-0732">Signal</keyword>
<dbReference type="Proteomes" id="UP000241462">
    <property type="component" value="Unassembled WGS sequence"/>
</dbReference>
<keyword evidence="3" id="KW-1185">Reference proteome</keyword>
<dbReference type="EMBL" id="KZ678480">
    <property type="protein sequence ID" value="PSR82321.1"/>
    <property type="molecule type" value="Genomic_DNA"/>
</dbReference>
<evidence type="ECO:0000313" key="2">
    <source>
        <dbReference type="EMBL" id="PSR82321.1"/>
    </source>
</evidence>
<dbReference type="AlphaFoldDB" id="A0A2T3A3U4"/>
<feature type="signal peptide" evidence="1">
    <location>
        <begin position="1"/>
        <end position="20"/>
    </location>
</feature>
<evidence type="ECO:0008006" key="4">
    <source>
        <dbReference type="Google" id="ProtNLM"/>
    </source>
</evidence>
<protein>
    <recommendedName>
        <fullName evidence="4">Secreted protein</fullName>
    </recommendedName>
</protein>
<proteinExistence type="predicted"/>
<reference evidence="2 3" key="1">
    <citation type="journal article" date="2018" name="Mycol. Prog.">
        <title>Coniella lustricola, a new species from submerged detritus.</title>
        <authorList>
            <person name="Raudabaugh D.B."/>
            <person name="Iturriaga T."/>
            <person name="Carver A."/>
            <person name="Mondo S."/>
            <person name="Pangilinan J."/>
            <person name="Lipzen A."/>
            <person name="He G."/>
            <person name="Amirebrahimi M."/>
            <person name="Grigoriev I.V."/>
            <person name="Miller A.N."/>
        </authorList>
    </citation>
    <scope>NUCLEOTIDE SEQUENCE [LARGE SCALE GENOMIC DNA]</scope>
    <source>
        <strain evidence="2 3">B22-T-1</strain>
    </source>
</reference>
<feature type="chain" id="PRO_5015743492" description="Secreted protein" evidence="1">
    <location>
        <begin position="21"/>
        <end position="157"/>
    </location>
</feature>
<evidence type="ECO:0000256" key="1">
    <source>
        <dbReference type="SAM" id="SignalP"/>
    </source>
</evidence>
<organism evidence="2 3">
    <name type="scientific">Coniella lustricola</name>
    <dbReference type="NCBI Taxonomy" id="2025994"/>
    <lineage>
        <taxon>Eukaryota</taxon>
        <taxon>Fungi</taxon>
        <taxon>Dikarya</taxon>
        <taxon>Ascomycota</taxon>
        <taxon>Pezizomycotina</taxon>
        <taxon>Sordariomycetes</taxon>
        <taxon>Sordariomycetidae</taxon>
        <taxon>Diaporthales</taxon>
        <taxon>Schizoparmaceae</taxon>
        <taxon>Coniella</taxon>
    </lineage>
</organism>
<name>A0A2T3A3U4_9PEZI</name>
<gene>
    <name evidence="2" type="ORF">BD289DRAFT_16638</name>
</gene>